<proteinExistence type="predicted"/>
<evidence type="ECO:0008006" key="4">
    <source>
        <dbReference type="Google" id="ProtNLM"/>
    </source>
</evidence>
<dbReference type="PROSITE" id="PS51257">
    <property type="entry name" value="PROKAR_LIPOPROTEIN"/>
    <property type="match status" value="1"/>
</dbReference>
<feature type="signal peptide" evidence="1">
    <location>
        <begin position="1"/>
        <end position="21"/>
    </location>
</feature>
<gene>
    <name evidence="2" type="ORF">SAMN04488132_10739</name>
</gene>
<feature type="chain" id="PRO_5012843345" description="Lipocalin-like domain-containing protein" evidence="1">
    <location>
        <begin position="22"/>
        <end position="151"/>
    </location>
</feature>
<name>A0A1T4PYP8_9BACT</name>
<dbReference type="EMBL" id="FUWH01000007">
    <property type="protein sequence ID" value="SJZ96605.1"/>
    <property type="molecule type" value="Genomic_DNA"/>
</dbReference>
<organism evidence="2 3">
    <name type="scientific">Sediminibacterium ginsengisoli</name>
    <dbReference type="NCBI Taxonomy" id="413434"/>
    <lineage>
        <taxon>Bacteria</taxon>
        <taxon>Pseudomonadati</taxon>
        <taxon>Bacteroidota</taxon>
        <taxon>Chitinophagia</taxon>
        <taxon>Chitinophagales</taxon>
        <taxon>Chitinophagaceae</taxon>
        <taxon>Sediminibacterium</taxon>
    </lineage>
</organism>
<dbReference type="OrthoDB" id="668875at2"/>
<evidence type="ECO:0000313" key="2">
    <source>
        <dbReference type="EMBL" id="SJZ96605.1"/>
    </source>
</evidence>
<sequence length="151" mass="17335">MKRTLLISSLLLVLVSFTACKKYVSVPSPGALSGSWIVTETKESNGYGWRYFNSGLENGVFDFYSNGSAKYDDGYNRMNGTWLIRSVVGGYYDQYGDYYNGRHDMFEIHVYDRYTGSSVDLFFDDVVYTGNRLIATLYRGGYVSRYVFSRY</sequence>
<keyword evidence="1" id="KW-0732">Signal</keyword>
<dbReference type="Proteomes" id="UP000190888">
    <property type="component" value="Unassembled WGS sequence"/>
</dbReference>
<accession>A0A1T4PYP8</accession>
<evidence type="ECO:0000313" key="3">
    <source>
        <dbReference type="Proteomes" id="UP000190888"/>
    </source>
</evidence>
<evidence type="ECO:0000256" key="1">
    <source>
        <dbReference type="SAM" id="SignalP"/>
    </source>
</evidence>
<reference evidence="2 3" key="1">
    <citation type="submission" date="2017-02" db="EMBL/GenBank/DDBJ databases">
        <authorList>
            <person name="Peterson S.W."/>
        </authorList>
    </citation>
    <scope>NUCLEOTIDE SEQUENCE [LARGE SCALE GENOMIC DNA]</scope>
    <source>
        <strain evidence="2 3">DSM 22335</strain>
    </source>
</reference>
<keyword evidence="3" id="KW-1185">Reference proteome</keyword>
<dbReference type="AlphaFoldDB" id="A0A1T4PYP8"/>
<protein>
    <recommendedName>
        <fullName evidence="4">Lipocalin-like domain-containing protein</fullName>
    </recommendedName>
</protein>
<dbReference type="RefSeq" id="WP_078831819.1">
    <property type="nucleotide sequence ID" value="NZ_FUWH01000007.1"/>
</dbReference>